<dbReference type="EMBL" id="QKLU01000001">
    <property type="protein sequence ID" value="PYF76833.1"/>
    <property type="molecule type" value="Genomic_DNA"/>
</dbReference>
<dbReference type="Pfam" id="PF20221">
    <property type="entry name" value="DUF6580"/>
    <property type="match status" value="1"/>
</dbReference>
<keyword evidence="3" id="KW-1185">Reference proteome</keyword>
<name>A0A318UL77_9SPHI</name>
<dbReference type="InterPro" id="IPR046487">
    <property type="entry name" value="DUF6580"/>
</dbReference>
<comment type="caution">
    <text evidence="2">The sequence shown here is derived from an EMBL/GenBank/DDBJ whole genome shotgun (WGS) entry which is preliminary data.</text>
</comment>
<dbReference type="AlphaFoldDB" id="A0A318UL77"/>
<keyword evidence="1" id="KW-0472">Membrane</keyword>
<organism evidence="2 3">
    <name type="scientific">Pedobacter nutrimenti</name>
    <dbReference type="NCBI Taxonomy" id="1241337"/>
    <lineage>
        <taxon>Bacteria</taxon>
        <taxon>Pseudomonadati</taxon>
        <taxon>Bacteroidota</taxon>
        <taxon>Sphingobacteriia</taxon>
        <taxon>Sphingobacteriales</taxon>
        <taxon>Sphingobacteriaceae</taxon>
        <taxon>Pedobacter</taxon>
    </lineage>
</organism>
<gene>
    <name evidence="2" type="ORF">B0O44_101308</name>
</gene>
<keyword evidence="1" id="KW-1133">Transmembrane helix</keyword>
<proteinExistence type="predicted"/>
<evidence type="ECO:0000313" key="3">
    <source>
        <dbReference type="Proteomes" id="UP000248198"/>
    </source>
</evidence>
<evidence type="ECO:0000256" key="1">
    <source>
        <dbReference type="SAM" id="Phobius"/>
    </source>
</evidence>
<protein>
    <submittedName>
        <fullName evidence="2">Uncharacterized protein</fullName>
    </submittedName>
</protein>
<reference evidence="2 3" key="1">
    <citation type="submission" date="2018-06" db="EMBL/GenBank/DDBJ databases">
        <title>Genomic Encyclopedia of Archaeal and Bacterial Type Strains, Phase II (KMG-II): from individual species to whole genera.</title>
        <authorList>
            <person name="Goeker M."/>
        </authorList>
    </citation>
    <scope>NUCLEOTIDE SEQUENCE [LARGE SCALE GENOMIC DNA]</scope>
    <source>
        <strain evidence="2 3">DSM 27372</strain>
    </source>
</reference>
<keyword evidence="1" id="KW-0812">Transmembrane</keyword>
<dbReference type="OrthoDB" id="9806699at2"/>
<feature type="transmembrane region" description="Helical" evidence="1">
    <location>
        <begin position="107"/>
        <end position="126"/>
    </location>
</feature>
<feature type="transmembrane region" description="Helical" evidence="1">
    <location>
        <begin position="12"/>
        <end position="28"/>
    </location>
</feature>
<dbReference type="Proteomes" id="UP000248198">
    <property type="component" value="Unassembled WGS sequence"/>
</dbReference>
<feature type="transmembrane region" description="Helical" evidence="1">
    <location>
        <begin position="146"/>
        <end position="172"/>
    </location>
</feature>
<accession>A0A318UL77</accession>
<evidence type="ECO:0000313" key="2">
    <source>
        <dbReference type="EMBL" id="PYF76833.1"/>
    </source>
</evidence>
<feature type="transmembrane region" description="Helical" evidence="1">
    <location>
        <begin position="82"/>
        <end position="100"/>
    </location>
</feature>
<sequence>MSMEKINIRNSILALIIIAAAATRFLNLGSFSSWSNFTPIGAMAMFGGAYFSDKLKAYAVPLITLLVSDVVVNYSYFHKLVLFYDGAFWVYLSFILMVFVGTYIKKVSLISVLAASVVTVLIHWLVSDIGAVLMTGSLYPKTFAGYLQALVAAVPFERNLLVSNLVYGLLMFGGFEYAKTKFPALNFSKTTLQHS</sequence>